<dbReference type="Pfam" id="PF11222">
    <property type="entry name" value="DUF3017"/>
    <property type="match status" value="1"/>
</dbReference>
<dbReference type="InterPro" id="IPR021385">
    <property type="entry name" value="DUF3017"/>
</dbReference>
<sequence length="106" mass="11013">MQPESRGLLTAALDAVRRFARAQWPILVVSAVFLVALGLVIADRWRRGALVVGIAVGVAAALRLVLTDETAGLLAVRSKSFDVGALSAVAATMVYLALTIDPLGTG</sequence>
<keyword evidence="1" id="KW-0812">Transmembrane</keyword>
<keyword evidence="1" id="KW-0472">Membrane</keyword>
<proteinExistence type="predicted"/>
<protein>
    <recommendedName>
        <fullName evidence="4">DUF3017 domain-containing protein</fullName>
    </recommendedName>
</protein>
<gene>
    <name evidence="2" type="ORF">BST43_12965</name>
</gene>
<feature type="transmembrane region" description="Helical" evidence="1">
    <location>
        <begin position="49"/>
        <end position="66"/>
    </location>
</feature>
<organism evidence="2 3">
    <name type="scientific">Mycobacteroides saopaulense</name>
    <dbReference type="NCBI Taxonomy" id="1578165"/>
    <lineage>
        <taxon>Bacteria</taxon>
        <taxon>Bacillati</taxon>
        <taxon>Actinomycetota</taxon>
        <taxon>Actinomycetes</taxon>
        <taxon>Mycobacteriales</taxon>
        <taxon>Mycobacteriaceae</taxon>
        <taxon>Mycobacteroides</taxon>
    </lineage>
</organism>
<dbReference type="EMBL" id="MVII01000015">
    <property type="protein sequence ID" value="ORB56761.1"/>
    <property type="molecule type" value="Genomic_DNA"/>
</dbReference>
<feature type="transmembrane region" description="Helical" evidence="1">
    <location>
        <begin position="22"/>
        <end position="42"/>
    </location>
</feature>
<dbReference type="STRING" id="1578165.BKG68_02975"/>
<evidence type="ECO:0000256" key="1">
    <source>
        <dbReference type="SAM" id="Phobius"/>
    </source>
</evidence>
<dbReference type="AlphaFoldDB" id="A0A1X0J474"/>
<dbReference type="Proteomes" id="UP000192434">
    <property type="component" value="Unassembled WGS sequence"/>
</dbReference>
<reference evidence="2 3" key="1">
    <citation type="submission" date="2016-12" db="EMBL/GenBank/DDBJ databases">
        <title>The new phylogeny of genus Mycobacterium.</title>
        <authorList>
            <person name="Tortoli E."/>
            <person name="Trovato A."/>
            <person name="Cirillo D.M."/>
        </authorList>
    </citation>
    <scope>NUCLEOTIDE SEQUENCE [LARGE SCALE GENOMIC DNA]</scope>
    <source>
        <strain evidence="2 3">CCUG 66554</strain>
    </source>
</reference>
<feature type="transmembrane region" description="Helical" evidence="1">
    <location>
        <begin position="86"/>
        <end position="104"/>
    </location>
</feature>
<comment type="caution">
    <text evidence="2">The sequence shown here is derived from an EMBL/GenBank/DDBJ whole genome shotgun (WGS) entry which is preliminary data.</text>
</comment>
<evidence type="ECO:0008006" key="4">
    <source>
        <dbReference type="Google" id="ProtNLM"/>
    </source>
</evidence>
<accession>A0A1X0J474</accession>
<evidence type="ECO:0000313" key="2">
    <source>
        <dbReference type="EMBL" id="ORB56761.1"/>
    </source>
</evidence>
<evidence type="ECO:0000313" key="3">
    <source>
        <dbReference type="Proteomes" id="UP000192434"/>
    </source>
</evidence>
<keyword evidence="1" id="KW-1133">Transmembrane helix</keyword>
<name>A0A1X0J474_9MYCO</name>